<dbReference type="InterPro" id="IPR032472">
    <property type="entry name" value="ArgoL2"/>
</dbReference>
<evidence type="ECO:0000313" key="6">
    <source>
        <dbReference type="EMBL" id="GJN10029.1"/>
    </source>
</evidence>
<dbReference type="InterPro" id="IPR032474">
    <property type="entry name" value="Argonaute_N"/>
</dbReference>
<dbReference type="InterPro" id="IPR045246">
    <property type="entry name" value="Piwi_ago-like"/>
</dbReference>
<evidence type="ECO:0000256" key="3">
    <source>
        <dbReference type="SAM" id="MobiDB-lite"/>
    </source>
</evidence>
<evidence type="ECO:0000256" key="1">
    <source>
        <dbReference type="ARBA" id="ARBA00008201"/>
    </source>
</evidence>
<dbReference type="SUPFAM" id="SSF53098">
    <property type="entry name" value="Ribonuclease H-like"/>
    <property type="match status" value="1"/>
</dbReference>
<dbReference type="GO" id="GO:0003723">
    <property type="term" value="F:RNA binding"/>
    <property type="evidence" value="ECO:0007669"/>
    <property type="project" value="InterPro"/>
</dbReference>
<dbReference type="AlphaFoldDB" id="A0AAV5DGV4"/>
<dbReference type="SMART" id="SM00949">
    <property type="entry name" value="PAZ"/>
    <property type="match status" value="1"/>
</dbReference>
<sequence length="1073" mass="117842">MAWRGDGRGRRPGGGRGGARGPGGFGGDGRGRSPRGRGGARGERGLGGFGFGGDGGGRGPGGFDGGGGGGSRNPYGHRGGHQQAYGREGRGGGYGMGGGGRGRGRGGGEVPTRPAAPPIAAPVGPAAASTPARPHRPPPATSSSSSPAPLPDASSALRVDPAPPVPAHQQQQRAPPTRPGYGTVGEKVMVRANHFLVQVAHNDDIYHYDVSNLSCFSPSISAVADLQLSFSLDLVHIVLVSISPEPKARQTNRVLLAELVNVHAATSLDGRTPAYDGSKSLYTAGELPFKSMDFVVKLGKERREIEYKITIRYAGSANLHHLQQFLRGQQRDSPEDTIQALDVVLRESSSLKYVTVSRSFFCKDFGHSDIGQGLECWRGYYQSLRPTQMGLSLNMDISSTAFYKPISVIKFVQECVPDSNPKQPIADLDRMTLKKALRGVRVETTHGEKRSVYKITGITSVPLAELNFSPNEEGQMTVVQYFATRYSFRLQYTAWPCLQSGKDSKPIYLPMEACQIIEGQKYPKKLSSKQVTNILKATCEGPKRREKNILQMVDQNNYLTDGRAEAFGITLSKGMANVEARVLPPPMRMTFYLMLQLKYHESGREETCAPSYGKWNMVNKRMVNGGSIRRWTCLNFSSWKTYDAVRLCRDLAEKCNSMGMVIYCIFLSTVFETIMSQNQQILTLIFQDFNKTPVTQIQTFYPNQIEGALREVNEMATDLELLIVILPDVAGHYGKIKRLCETELGIVSQCININSKHNHQYLENVALKINVKVGGRNTVLESAIAKNLPFVSDIPTIIFGADVSHPAAGEDSSASIAAVVASMDLEVTTYKALVSAQAHRQEIIQDLFCIDKENGTPVYGGMIRELLLSFYQKTHEKPLRIIFYRDGVSEGQFSHVLLHEVNAIRKACASIEEGYQPTVTFVVVQKRHHTRLFPEGRQSRNILPGTVVDTSICHPSEFDFYLCSHEGIMGTSRPAHYHVLHDENRFSADDLQMLTNSLCYTYARCTCSTNSVPPLHAVPPVYYAHLAAYRARFYDKRDGIDAASDISGGAGGPPTLRRLPQVKENVKNVMFFC</sequence>
<dbReference type="GO" id="GO:0031047">
    <property type="term" value="P:regulatory ncRNA-mediated gene silencing"/>
    <property type="evidence" value="ECO:0007669"/>
    <property type="project" value="UniProtKB-KW"/>
</dbReference>
<dbReference type="SMART" id="SM01163">
    <property type="entry name" value="DUF1785"/>
    <property type="match status" value="1"/>
</dbReference>
<dbReference type="EMBL" id="BQKI01000017">
    <property type="protein sequence ID" value="GJN10029.1"/>
    <property type="molecule type" value="Genomic_DNA"/>
</dbReference>
<dbReference type="FunFam" id="3.30.420.10:FF:000013">
    <property type="entry name" value="protein argonaute 10-like"/>
    <property type="match status" value="1"/>
</dbReference>
<dbReference type="InterPro" id="IPR012337">
    <property type="entry name" value="RNaseH-like_sf"/>
</dbReference>
<dbReference type="InterPro" id="IPR036085">
    <property type="entry name" value="PAZ_dom_sf"/>
</dbReference>
<feature type="compositionally biased region" description="Gly residues" evidence="3">
    <location>
        <begin position="91"/>
        <end position="109"/>
    </location>
</feature>
<protein>
    <submittedName>
        <fullName evidence="6">Uncharacterized protein</fullName>
    </submittedName>
</protein>
<organism evidence="6 7">
    <name type="scientific">Eleusine coracana subsp. coracana</name>
    <dbReference type="NCBI Taxonomy" id="191504"/>
    <lineage>
        <taxon>Eukaryota</taxon>
        <taxon>Viridiplantae</taxon>
        <taxon>Streptophyta</taxon>
        <taxon>Embryophyta</taxon>
        <taxon>Tracheophyta</taxon>
        <taxon>Spermatophyta</taxon>
        <taxon>Magnoliopsida</taxon>
        <taxon>Liliopsida</taxon>
        <taxon>Poales</taxon>
        <taxon>Poaceae</taxon>
        <taxon>PACMAD clade</taxon>
        <taxon>Chloridoideae</taxon>
        <taxon>Cynodonteae</taxon>
        <taxon>Eleusininae</taxon>
        <taxon>Eleusine</taxon>
    </lineage>
</organism>
<proteinExistence type="inferred from homology"/>
<keyword evidence="2" id="KW-0943">RNA-mediated gene silencing</keyword>
<name>A0AAV5DGV4_ELECO</name>
<feature type="compositionally biased region" description="Low complexity" evidence="3">
    <location>
        <begin position="141"/>
        <end position="157"/>
    </location>
</feature>
<keyword evidence="7" id="KW-1185">Reference proteome</keyword>
<gene>
    <name evidence="6" type="primary">ga28088</name>
    <name evidence="6" type="ORF">PR202_ga28088</name>
</gene>
<dbReference type="Pfam" id="PF16486">
    <property type="entry name" value="ArgoN"/>
    <property type="match status" value="1"/>
</dbReference>
<dbReference type="Pfam" id="PF16488">
    <property type="entry name" value="ArgoL2"/>
    <property type="match status" value="1"/>
</dbReference>
<dbReference type="PANTHER" id="PTHR22891">
    <property type="entry name" value="EUKARYOTIC TRANSLATION INITIATION FACTOR 2C"/>
    <property type="match status" value="1"/>
</dbReference>
<dbReference type="Gene3D" id="3.30.420.10">
    <property type="entry name" value="Ribonuclease H-like superfamily/Ribonuclease H"/>
    <property type="match status" value="1"/>
</dbReference>
<feature type="compositionally biased region" description="Gly residues" evidence="3">
    <location>
        <begin position="45"/>
        <end position="71"/>
    </location>
</feature>
<dbReference type="Gene3D" id="2.170.260.10">
    <property type="entry name" value="paz domain"/>
    <property type="match status" value="1"/>
</dbReference>
<dbReference type="SMART" id="SM00950">
    <property type="entry name" value="Piwi"/>
    <property type="match status" value="1"/>
</dbReference>
<dbReference type="Pfam" id="PF08699">
    <property type="entry name" value="ArgoL1"/>
    <property type="match status" value="1"/>
</dbReference>
<reference evidence="6" key="1">
    <citation type="journal article" date="2018" name="DNA Res.">
        <title>Multiple hybrid de novo genome assembly of finger millet, an orphan allotetraploid crop.</title>
        <authorList>
            <person name="Hatakeyama M."/>
            <person name="Aluri S."/>
            <person name="Balachadran M.T."/>
            <person name="Sivarajan S.R."/>
            <person name="Patrignani A."/>
            <person name="Gruter S."/>
            <person name="Poveda L."/>
            <person name="Shimizu-Inatsugi R."/>
            <person name="Baeten J."/>
            <person name="Francoijs K.J."/>
            <person name="Nataraja K.N."/>
            <person name="Reddy Y.A.N."/>
            <person name="Phadnis S."/>
            <person name="Ravikumar R.L."/>
            <person name="Schlapbach R."/>
            <person name="Sreeman S.M."/>
            <person name="Shimizu K.K."/>
        </authorList>
    </citation>
    <scope>NUCLEOTIDE SEQUENCE</scope>
</reference>
<dbReference type="InterPro" id="IPR003100">
    <property type="entry name" value="PAZ_dom"/>
</dbReference>
<feature type="compositionally biased region" description="Low complexity" evidence="3">
    <location>
        <begin position="121"/>
        <end position="132"/>
    </location>
</feature>
<dbReference type="InterPro" id="IPR014811">
    <property type="entry name" value="ArgoL1"/>
</dbReference>
<dbReference type="Proteomes" id="UP001054889">
    <property type="component" value="Unassembled WGS sequence"/>
</dbReference>
<evidence type="ECO:0000259" key="4">
    <source>
        <dbReference type="PROSITE" id="PS50821"/>
    </source>
</evidence>
<dbReference type="Pfam" id="PF02171">
    <property type="entry name" value="Piwi"/>
    <property type="match status" value="1"/>
</dbReference>
<dbReference type="InterPro" id="IPR003165">
    <property type="entry name" value="Piwi"/>
</dbReference>
<reference evidence="6" key="2">
    <citation type="submission" date="2021-12" db="EMBL/GenBank/DDBJ databases">
        <title>Resequencing data analysis of finger millet.</title>
        <authorList>
            <person name="Hatakeyama M."/>
            <person name="Aluri S."/>
            <person name="Balachadran M.T."/>
            <person name="Sivarajan S.R."/>
            <person name="Poveda L."/>
            <person name="Shimizu-Inatsugi R."/>
            <person name="Schlapbach R."/>
            <person name="Sreeman S.M."/>
            <person name="Shimizu K.K."/>
        </authorList>
    </citation>
    <scope>NUCLEOTIDE SEQUENCE</scope>
</reference>
<dbReference type="InterPro" id="IPR036397">
    <property type="entry name" value="RNaseH_sf"/>
</dbReference>
<accession>A0AAV5DGV4</accession>
<dbReference type="Gene3D" id="3.40.50.2300">
    <property type="match status" value="1"/>
</dbReference>
<evidence type="ECO:0000256" key="2">
    <source>
        <dbReference type="ARBA" id="ARBA00023158"/>
    </source>
</evidence>
<dbReference type="PROSITE" id="PS50821">
    <property type="entry name" value="PAZ"/>
    <property type="match status" value="1"/>
</dbReference>
<comment type="similarity">
    <text evidence="1">Belongs to the argonaute family. Ago subfamily.</text>
</comment>
<feature type="domain" description="PAZ" evidence="4">
    <location>
        <begin position="407"/>
        <end position="518"/>
    </location>
</feature>
<dbReference type="CDD" id="cd04657">
    <property type="entry name" value="Piwi_ago-like"/>
    <property type="match status" value="1"/>
</dbReference>
<dbReference type="SUPFAM" id="SSF101690">
    <property type="entry name" value="PAZ domain"/>
    <property type="match status" value="1"/>
</dbReference>
<feature type="compositionally biased region" description="Gly residues" evidence="3">
    <location>
        <begin position="12"/>
        <end position="28"/>
    </location>
</feature>
<dbReference type="PROSITE" id="PS50822">
    <property type="entry name" value="PIWI"/>
    <property type="match status" value="1"/>
</dbReference>
<comment type="caution">
    <text evidence="6">The sequence shown here is derived from an EMBL/GenBank/DDBJ whole genome shotgun (WGS) entry which is preliminary data.</text>
</comment>
<dbReference type="CDD" id="cd02846">
    <property type="entry name" value="PAZ_argonaute_like"/>
    <property type="match status" value="1"/>
</dbReference>
<evidence type="ECO:0000313" key="7">
    <source>
        <dbReference type="Proteomes" id="UP001054889"/>
    </source>
</evidence>
<dbReference type="Pfam" id="PF02170">
    <property type="entry name" value="PAZ"/>
    <property type="match status" value="1"/>
</dbReference>
<feature type="region of interest" description="Disordered" evidence="3">
    <location>
        <begin position="1"/>
        <end position="183"/>
    </location>
</feature>
<evidence type="ECO:0000259" key="5">
    <source>
        <dbReference type="PROSITE" id="PS50822"/>
    </source>
</evidence>
<feature type="domain" description="Piwi" evidence="5">
    <location>
        <begin position="721"/>
        <end position="1036"/>
    </location>
</feature>